<keyword evidence="2" id="KW-1185">Reference proteome</keyword>
<dbReference type="Proteomes" id="UP001501183">
    <property type="component" value="Unassembled WGS sequence"/>
</dbReference>
<dbReference type="InterPro" id="IPR036388">
    <property type="entry name" value="WH-like_DNA-bd_sf"/>
</dbReference>
<sequence length="168" mass="17677">MSGLPVVAGDYDPFDHEDVIERAATGDRDALNRVCDATRSFVTRMFRVELGATIGVPGADAAAEALVPVVVAAVLTDRTGAPLRVVYTEAVLGVEAARPPSDVAPPSDRLDGLGRHERDVLVLRTVVGLTVEQTAVALAGTTTRVLLDQHAALGTLRRRTAPGAPIHR</sequence>
<reference evidence="2" key="1">
    <citation type="journal article" date="2019" name="Int. J. Syst. Evol. Microbiol.">
        <title>The Global Catalogue of Microorganisms (GCM) 10K type strain sequencing project: providing services to taxonomists for standard genome sequencing and annotation.</title>
        <authorList>
            <consortium name="The Broad Institute Genomics Platform"/>
            <consortium name="The Broad Institute Genome Sequencing Center for Infectious Disease"/>
            <person name="Wu L."/>
            <person name="Ma J."/>
        </authorList>
    </citation>
    <scope>NUCLEOTIDE SEQUENCE [LARGE SCALE GENOMIC DNA]</scope>
    <source>
        <strain evidence="2">JCM 32206</strain>
    </source>
</reference>
<comment type="caution">
    <text evidence="1">The sequence shown here is derived from an EMBL/GenBank/DDBJ whole genome shotgun (WGS) entry which is preliminary data.</text>
</comment>
<evidence type="ECO:0008006" key="3">
    <source>
        <dbReference type="Google" id="ProtNLM"/>
    </source>
</evidence>
<dbReference type="Gene3D" id="1.10.10.10">
    <property type="entry name" value="Winged helix-like DNA-binding domain superfamily/Winged helix DNA-binding domain"/>
    <property type="match status" value="1"/>
</dbReference>
<name>A0ABP8NYK2_9NOCA</name>
<organism evidence="1 2">
    <name type="scientific">Rhodococcus olei</name>
    <dbReference type="NCBI Taxonomy" id="2161675"/>
    <lineage>
        <taxon>Bacteria</taxon>
        <taxon>Bacillati</taxon>
        <taxon>Actinomycetota</taxon>
        <taxon>Actinomycetes</taxon>
        <taxon>Mycobacteriales</taxon>
        <taxon>Nocardiaceae</taxon>
        <taxon>Rhodococcus</taxon>
    </lineage>
</organism>
<dbReference type="InterPro" id="IPR013324">
    <property type="entry name" value="RNA_pol_sigma_r3/r4-like"/>
</dbReference>
<protein>
    <recommendedName>
        <fullName evidence="3">RNA polymerase sigma-70 factor (ECF subfamily)</fullName>
    </recommendedName>
</protein>
<evidence type="ECO:0000313" key="1">
    <source>
        <dbReference type="EMBL" id="GAA4477900.1"/>
    </source>
</evidence>
<dbReference type="SUPFAM" id="SSF88659">
    <property type="entry name" value="Sigma3 and sigma4 domains of RNA polymerase sigma factors"/>
    <property type="match status" value="1"/>
</dbReference>
<evidence type="ECO:0000313" key="2">
    <source>
        <dbReference type="Proteomes" id="UP001501183"/>
    </source>
</evidence>
<accession>A0ABP8NYK2</accession>
<dbReference type="RefSeq" id="WP_345344437.1">
    <property type="nucleotide sequence ID" value="NZ_BAABFB010000030.1"/>
</dbReference>
<proteinExistence type="predicted"/>
<dbReference type="EMBL" id="BAABFB010000030">
    <property type="protein sequence ID" value="GAA4477900.1"/>
    <property type="molecule type" value="Genomic_DNA"/>
</dbReference>
<gene>
    <name evidence="1" type="ORF">GCM10023094_20940</name>
</gene>